<dbReference type="PANTHER" id="PTHR21666:SF289">
    <property type="entry name" value="L-ALA--D-GLU ENDOPEPTIDASE"/>
    <property type="match status" value="1"/>
</dbReference>
<evidence type="ECO:0000259" key="3">
    <source>
        <dbReference type="Pfam" id="PF01551"/>
    </source>
</evidence>
<dbReference type="PANTHER" id="PTHR21666">
    <property type="entry name" value="PEPTIDASE-RELATED"/>
    <property type="match status" value="1"/>
</dbReference>
<dbReference type="Proteomes" id="UP000433104">
    <property type="component" value="Unassembled WGS sequence"/>
</dbReference>
<feature type="chain" id="PRO_5033021851" evidence="2">
    <location>
        <begin position="27"/>
        <end position="229"/>
    </location>
</feature>
<dbReference type="OrthoDB" id="9815245at2"/>
<feature type="domain" description="M23ase beta-sheet core" evidence="3">
    <location>
        <begin position="109"/>
        <end position="203"/>
    </location>
</feature>
<dbReference type="InterPro" id="IPR050570">
    <property type="entry name" value="Cell_wall_metabolism_enzyme"/>
</dbReference>
<keyword evidence="5" id="KW-1185">Reference proteome</keyword>
<evidence type="ECO:0000313" key="5">
    <source>
        <dbReference type="Proteomes" id="UP000433104"/>
    </source>
</evidence>
<protein>
    <submittedName>
        <fullName evidence="4">Peptidoglycan DD-metalloendopeptidase family protein</fullName>
    </submittedName>
</protein>
<dbReference type="FunFam" id="2.70.70.10:FF:000006">
    <property type="entry name" value="M23 family peptidase"/>
    <property type="match status" value="1"/>
</dbReference>
<keyword evidence="1 2" id="KW-0732">Signal</keyword>
<dbReference type="InterPro" id="IPR016047">
    <property type="entry name" value="M23ase_b-sheet_dom"/>
</dbReference>
<organism evidence="4 5">
    <name type="scientific">Parapontixanthobacter aurantiacus</name>
    <dbReference type="NCBI Taxonomy" id="1463599"/>
    <lineage>
        <taxon>Bacteria</taxon>
        <taxon>Pseudomonadati</taxon>
        <taxon>Pseudomonadota</taxon>
        <taxon>Alphaproteobacteria</taxon>
        <taxon>Sphingomonadales</taxon>
        <taxon>Erythrobacteraceae</taxon>
        <taxon>Parapontixanthobacter</taxon>
    </lineage>
</organism>
<feature type="signal peptide" evidence="2">
    <location>
        <begin position="1"/>
        <end position="26"/>
    </location>
</feature>
<comment type="caution">
    <text evidence="4">The sequence shown here is derived from an EMBL/GenBank/DDBJ whole genome shotgun (WGS) entry which is preliminary data.</text>
</comment>
<evidence type="ECO:0000256" key="2">
    <source>
        <dbReference type="SAM" id="SignalP"/>
    </source>
</evidence>
<dbReference type="SUPFAM" id="SSF51261">
    <property type="entry name" value="Duplicated hybrid motif"/>
    <property type="match status" value="1"/>
</dbReference>
<evidence type="ECO:0000256" key="1">
    <source>
        <dbReference type="ARBA" id="ARBA00022729"/>
    </source>
</evidence>
<dbReference type="RefSeq" id="WP_160682660.1">
    <property type="nucleotide sequence ID" value="NZ_WTYW01000002.1"/>
</dbReference>
<accession>A0A844ZG26</accession>
<evidence type="ECO:0000313" key="4">
    <source>
        <dbReference type="EMBL" id="MXO86096.1"/>
    </source>
</evidence>
<reference evidence="4 5" key="1">
    <citation type="submission" date="2019-12" db="EMBL/GenBank/DDBJ databases">
        <title>Genomic-based taxomic classification of the family Erythrobacteraceae.</title>
        <authorList>
            <person name="Xu L."/>
        </authorList>
    </citation>
    <scope>NUCLEOTIDE SEQUENCE [LARGE SCALE GENOMIC DNA]</scope>
    <source>
        <strain evidence="4 5">MCCC 1A09962</strain>
    </source>
</reference>
<proteinExistence type="predicted"/>
<name>A0A844ZG26_9SPHN</name>
<dbReference type="GO" id="GO:0004222">
    <property type="term" value="F:metalloendopeptidase activity"/>
    <property type="evidence" value="ECO:0007669"/>
    <property type="project" value="TreeGrafter"/>
</dbReference>
<dbReference type="EMBL" id="WTYW01000002">
    <property type="protein sequence ID" value="MXO86096.1"/>
    <property type="molecule type" value="Genomic_DNA"/>
</dbReference>
<dbReference type="InterPro" id="IPR011055">
    <property type="entry name" value="Dup_hybrid_motif"/>
</dbReference>
<sequence length="229" mass="24226">MKPTTFARLAAVPAALFMVAAAPAQAEDIVVGSASSTAAASVGESPLVIGDEDAEYRQLYAQWRTHEQRQAGQAAMPQISVPSGMPLGQARMSSSYGERTHPIFGGRRNHHGVDLAAPTGTPVYATADGIVDTATYSGSYGNYIKVEHGAQLETRFAHLSSMNVRSGQKVRKGDIIGYVGSTGNSTGPHLHYEVRVAGQAVNPAPYMVESEAQQEFAYEMGEGGRGGQR</sequence>
<dbReference type="AlphaFoldDB" id="A0A844ZG26"/>
<dbReference type="Gene3D" id="2.70.70.10">
    <property type="entry name" value="Glucose Permease (Domain IIA)"/>
    <property type="match status" value="1"/>
</dbReference>
<dbReference type="Pfam" id="PF01551">
    <property type="entry name" value="Peptidase_M23"/>
    <property type="match status" value="1"/>
</dbReference>
<dbReference type="CDD" id="cd12797">
    <property type="entry name" value="M23_peptidase"/>
    <property type="match status" value="1"/>
</dbReference>
<gene>
    <name evidence="4" type="ORF">GRI38_08655</name>
</gene>